<dbReference type="InterPro" id="IPR002104">
    <property type="entry name" value="Integrase_catalytic"/>
</dbReference>
<protein>
    <submittedName>
        <fullName evidence="3">Tyrosine recombinase XerD</fullName>
    </submittedName>
</protein>
<dbReference type="InterPro" id="IPR013762">
    <property type="entry name" value="Integrase-like_cat_sf"/>
</dbReference>
<evidence type="ECO:0000256" key="1">
    <source>
        <dbReference type="ARBA" id="ARBA00023172"/>
    </source>
</evidence>
<dbReference type="AlphaFoldDB" id="A0A5J4Q6J5"/>
<dbReference type="Gene3D" id="1.10.443.10">
    <property type="entry name" value="Intergrase catalytic core"/>
    <property type="match status" value="1"/>
</dbReference>
<dbReference type="GO" id="GO:0015074">
    <property type="term" value="P:DNA integration"/>
    <property type="evidence" value="ECO:0007669"/>
    <property type="project" value="InterPro"/>
</dbReference>
<dbReference type="GO" id="GO:0006310">
    <property type="term" value="P:DNA recombination"/>
    <property type="evidence" value="ECO:0007669"/>
    <property type="project" value="UniProtKB-KW"/>
</dbReference>
<keyword evidence="1" id="KW-0233">DNA recombination</keyword>
<sequence>MSKRNIIRYNGGDYIVYKRNKTKEAKKVKAIQIKITSEIQSHLDWFAQNTLLIDDYLVPIVSRSGYKGERLYKHIRSRFTRNSKNLKALAKALEITELTLTSYVSRHTMAMTLQENQVPREIISQILGHNDLSTTNTYLDSFTSGVIDEAVKVL</sequence>
<comment type="caution">
    <text evidence="3">The sequence shown here is derived from an EMBL/GenBank/DDBJ whole genome shotgun (WGS) entry which is preliminary data.</text>
</comment>
<dbReference type="InterPro" id="IPR011010">
    <property type="entry name" value="DNA_brk_join_enz"/>
</dbReference>
<evidence type="ECO:0000259" key="2">
    <source>
        <dbReference type="Pfam" id="PF00589"/>
    </source>
</evidence>
<dbReference type="GO" id="GO:0003677">
    <property type="term" value="F:DNA binding"/>
    <property type="evidence" value="ECO:0007669"/>
    <property type="project" value="InterPro"/>
</dbReference>
<organism evidence="3">
    <name type="scientific">termite gut metagenome</name>
    <dbReference type="NCBI Taxonomy" id="433724"/>
    <lineage>
        <taxon>unclassified sequences</taxon>
        <taxon>metagenomes</taxon>
        <taxon>organismal metagenomes</taxon>
    </lineage>
</organism>
<gene>
    <name evidence="3" type="ORF">EZS27_032616</name>
</gene>
<accession>A0A5J4Q6J5</accession>
<dbReference type="SUPFAM" id="SSF56349">
    <property type="entry name" value="DNA breaking-rejoining enzymes"/>
    <property type="match status" value="1"/>
</dbReference>
<reference evidence="3" key="1">
    <citation type="submission" date="2019-03" db="EMBL/GenBank/DDBJ databases">
        <title>Single cell metagenomics reveals metabolic interactions within the superorganism composed of flagellate Streblomastix strix and complex community of Bacteroidetes bacteria on its surface.</title>
        <authorList>
            <person name="Treitli S.C."/>
            <person name="Kolisko M."/>
            <person name="Husnik F."/>
            <person name="Keeling P."/>
            <person name="Hampl V."/>
        </authorList>
    </citation>
    <scope>NUCLEOTIDE SEQUENCE</scope>
    <source>
        <strain evidence="3">STM</strain>
    </source>
</reference>
<dbReference type="Pfam" id="PF00589">
    <property type="entry name" value="Phage_integrase"/>
    <property type="match status" value="1"/>
</dbReference>
<dbReference type="EMBL" id="SNRY01004604">
    <property type="protein sequence ID" value="KAA6317192.1"/>
    <property type="molecule type" value="Genomic_DNA"/>
</dbReference>
<proteinExistence type="predicted"/>
<feature type="domain" description="Tyr recombinase" evidence="2">
    <location>
        <begin position="81"/>
        <end position="142"/>
    </location>
</feature>
<evidence type="ECO:0000313" key="3">
    <source>
        <dbReference type="EMBL" id="KAA6317192.1"/>
    </source>
</evidence>
<name>A0A5J4Q6J5_9ZZZZ</name>